<protein>
    <submittedName>
        <fullName evidence="8">Cytochrome P450 hydroxylase</fullName>
    </submittedName>
</protein>
<dbReference type="InterPro" id="IPR036396">
    <property type="entry name" value="Cyt_P450_sf"/>
</dbReference>
<gene>
    <name evidence="8" type="ORF">PPSIR1_17255</name>
</gene>
<dbReference type="PANTHER" id="PTHR46696:SF1">
    <property type="entry name" value="CYTOCHROME P450 YJIB-RELATED"/>
    <property type="match status" value="1"/>
</dbReference>
<dbReference type="PRINTS" id="PR00385">
    <property type="entry name" value="P450"/>
</dbReference>
<dbReference type="OrthoDB" id="4511384at2"/>
<dbReference type="GO" id="GO:0005506">
    <property type="term" value="F:iron ion binding"/>
    <property type="evidence" value="ECO:0007669"/>
    <property type="project" value="InterPro"/>
</dbReference>
<keyword evidence="2 7" id="KW-0349">Heme</keyword>
<name>A6GHR5_9BACT</name>
<dbReference type="GO" id="GO:0004497">
    <property type="term" value="F:monooxygenase activity"/>
    <property type="evidence" value="ECO:0007669"/>
    <property type="project" value="UniProtKB-KW"/>
</dbReference>
<keyword evidence="9" id="KW-1185">Reference proteome</keyword>
<evidence type="ECO:0000313" key="8">
    <source>
        <dbReference type="EMBL" id="EDM74607.1"/>
    </source>
</evidence>
<evidence type="ECO:0000256" key="5">
    <source>
        <dbReference type="ARBA" id="ARBA00023004"/>
    </source>
</evidence>
<keyword evidence="4 7" id="KW-0560">Oxidoreductase</keyword>
<evidence type="ECO:0000313" key="9">
    <source>
        <dbReference type="Proteomes" id="UP000005801"/>
    </source>
</evidence>
<comment type="similarity">
    <text evidence="1 7">Belongs to the cytochrome P450 family.</text>
</comment>
<dbReference type="InterPro" id="IPR001128">
    <property type="entry name" value="Cyt_P450"/>
</dbReference>
<dbReference type="InterPro" id="IPR017972">
    <property type="entry name" value="Cyt_P450_CS"/>
</dbReference>
<dbReference type="GO" id="GO:0020037">
    <property type="term" value="F:heme binding"/>
    <property type="evidence" value="ECO:0007669"/>
    <property type="project" value="InterPro"/>
</dbReference>
<evidence type="ECO:0000256" key="4">
    <source>
        <dbReference type="ARBA" id="ARBA00023002"/>
    </source>
</evidence>
<dbReference type="CDD" id="cd20630">
    <property type="entry name" value="P450_epoK-like"/>
    <property type="match status" value="1"/>
</dbReference>
<keyword evidence="3 7" id="KW-0479">Metal-binding</keyword>
<dbReference type="InterPro" id="IPR002397">
    <property type="entry name" value="Cyt_P450_B"/>
</dbReference>
<dbReference type="PANTHER" id="PTHR46696">
    <property type="entry name" value="P450, PUTATIVE (EUROFUNG)-RELATED"/>
    <property type="match status" value="1"/>
</dbReference>
<dbReference type="Pfam" id="PF00067">
    <property type="entry name" value="p450"/>
    <property type="match status" value="1"/>
</dbReference>
<dbReference type="FunFam" id="1.10.630.10:FF:000018">
    <property type="entry name" value="Cytochrome P450 monooxygenase"/>
    <property type="match status" value="1"/>
</dbReference>
<dbReference type="EMBL" id="ABCS01000123">
    <property type="protein sequence ID" value="EDM74607.1"/>
    <property type="molecule type" value="Genomic_DNA"/>
</dbReference>
<dbReference type="Proteomes" id="UP000005801">
    <property type="component" value="Unassembled WGS sequence"/>
</dbReference>
<proteinExistence type="inferred from homology"/>
<evidence type="ECO:0000256" key="7">
    <source>
        <dbReference type="RuleBase" id="RU000461"/>
    </source>
</evidence>
<dbReference type="GO" id="GO:0016705">
    <property type="term" value="F:oxidoreductase activity, acting on paired donors, with incorporation or reduction of molecular oxygen"/>
    <property type="evidence" value="ECO:0007669"/>
    <property type="project" value="InterPro"/>
</dbReference>
<dbReference type="Gene3D" id="1.10.630.10">
    <property type="entry name" value="Cytochrome P450"/>
    <property type="match status" value="1"/>
</dbReference>
<keyword evidence="6 7" id="KW-0503">Monooxygenase</keyword>
<dbReference type="PRINTS" id="PR00359">
    <property type="entry name" value="BP450"/>
</dbReference>
<reference evidence="8 9" key="1">
    <citation type="submission" date="2007-06" db="EMBL/GenBank/DDBJ databases">
        <authorList>
            <person name="Shimkets L."/>
            <person name="Ferriera S."/>
            <person name="Johnson J."/>
            <person name="Kravitz S."/>
            <person name="Beeson K."/>
            <person name="Sutton G."/>
            <person name="Rogers Y.-H."/>
            <person name="Friedman R."/>
            <person name="Frazier M."/>
            <person name="Venter J.C."/>
        </authorList>
    </citation>
    <scope>NUCLEOTIDE SEQUENCE [LARGE SCALE GENOMIC DNA]</scope>
    <source>
        <strain evidence="8 9">SIR-1</strain>
    </source>
</reference>
<evidence type="ECO:0000256" key="6">
    <source>
        <dbReference type="ARBA" id="ARBA00023033"/>
    </source>
</evidence>
<sequence length="416" mass="46490">MDTQTFEFNPDSERFSSDPYSDYAWLREHAPVFDWSARGALVVSGMAELRTYFGEPRLSADAREWELYPGDALFEQPRYAAWRRIKRAGVELAPADHARVRKLASRALTPSGVRQMEATVQAAVDQAIAELLERDEEVVNICEFAERIPLEVMCRLLGVPDEFRGQFRRFAQAMIRSLQPFGDIEVLNGIADAVAEGVAMLEQMIGEVRSASVRPDNLLGAWVEANEDDERLSDDEMMALVAVLIIAGTDTTVHGTCYAIHGLLSHPEALRELRAEPELLRGAIEETLRWDGFGKLALMRYATESFELCGTPVRKGQMVIGLGGAANRDPKVFSEPDRFDIRRDPQANITFGHGRRYCLGANLARTEMMLAVRSLLIERFPEAELAGPVVIDHRNPILRAMTQLPLRLGPDHGSRG</sequence>
<evidence type="ECO:0000256" key="2">
    <source>
        <dbReference type="ARBA" id="ARBA00022617"/>
    </source>
</evidence>
<dbReference type="eggNOG" id="COG2124">
    <property type="taxonomic scope" value="Bacteria"/>
</dbReference>
<organism evidence="8 9">
    <name type="scientific">Plesiocystis pacifica SIR-1</name>
    <dbReference type="NCBI Taxonomy" id="391625"/>
    <lineage>
        <taxon>Bacteria</taxon>
        <taxon>Pseudomonadati</taxon>
        <taxon>Myxococcota</taxon>
        <taxon>Polyangia</taxon>
        <taxon>Nannocystales</taxon>
        <taxon>Nannocystaceae</taxon>
        <taxon>Plesiocystis</taxon>
    </lineage>
</organism>
<dbReference type="AlphaFoldDB" id="A6GHR5"/>
<keyword evidence="5 7" id="KW-0408">Iron</keyword>
<evidence type="ECO:0000256" key="3">
    <source>
        <dbReference type="ARBA" id="ARBA00022723"/>
    </source>
</evidence>
<dbReference type="PROSITE" id="PS00086">
    <property type="entry name" value="CYTOCHROME_P450"/>
    <property type="match status" value="1"/>
</dbReference>
<comment type="caution">
    <text evidence="8">The sequence shown here is derived from an EMBL/GenBank/DDBJ whole genome shotgun (WGS) entry which is preliminary data.</text>
</comment>
<dbReference type="RefSeq" id="WP_006976251.1">
    <property type="nucleotide sequence ID" value="NZ_ABCS01000123.1"/>
</dbReference>
<accession>A6GHR5</accession>
<evidence type="ECO:0000256" key="1">
    <source>
        <dbReference type="ARBA" id="ARBA00010617"/>
    </source>
</evidence>
<dbReference type="STRING" id="391625.PPSIR1_17255"/>
<dbReference type="SUPFAM" id="SSF48264">
    <property type="entry name" value="Cytochrome P450"/>
    <property type="match status" value="1"/>
</dbReference>